<keyword evidence="1" id="KW-0812">Transmembrane</keyword>
<evidence type="ECO:0000313" key="2">
    <source>
        <dbReference type="EMBL" id="KAA0192368.1"/>
    </source>
</evidence>
<feature type="transmembrane region" description="Helical" evidence="1">
    <location>
        <begin position="60"/>
        <end position="81"/>
    </location>
</feature>
<proteinExistence type="predicted"/>
<evidence type="ECO:0000313" key="3">
    <source>
        <dbReference type="Proteomes" id="UP000728185"/>
    </source>
</evidence>
<keyword evidence="1" id="KW-1133">Transmembrane helix</keyword>
<accession>A0A8E0RZ95</accession>
<name>A0A8E0RZ95_9TREM</name>
<feature type="transmembrane region" description="Helical" evidence="1">
    <location>
        <begin position="257"/>
        <end position="281"/>
    </location>
</feature>
<sequence>MRQPLNWQIGLMGPQRASRYDSQIWNATRRAIENLVFYVSEHLSVHKKPTPISSTLQKVYLENSIFLLSLVSLGLSIILQMDPTFLEISMYRVKDTCMFKDNKSVCTYLKSEYRSRPLEVHTGVSEIEQVMNIAWSRLGYQDPNPEMERTINTVFVQWLEYTSIWPLDIACATFTIGFDVFRRILKRYGKSHDESLMFGMIFLMLGASVIRSVEIKLHFSVIQNINEIAQSLNYRLDEMATKKNAEMEVVICVKPPGAHLLLCITIVFLGLLQITFIMDYLDPT</sequence>
<dbReference type="OrthoDB" id="6237987at2759"/>
<dbReference type="AlphaFoldDB" id="A0A8E0RZ95"/>
<keyword evidence="3" id="KW-1185">Reference proteome</keyword>
<dbReference type="EMBL" id="LUCM01005732">
    <property type="protein sequence ID" value="KAA0192368.1"/>
    <property type="molecule type" value="Genomic_DNA"/>
</dbReference>
<keyword evidence="1" id="KW-0472">Membrane</keyword>
<reference evidence="2" key="1">
    <citation type="submission" date="2019-05" db="EMBL/GenBank/DDBJ databases">
        <title>Annotation for the trematode Fasciolopsis buski.</title>
        <authorList>
            <person name="Choi Y.-J."/>
        </authorList>
    </citation>
    <scope>NUCLEOTIDE SEQUENCE</scope>
    <source>
        <strain evidence="2">HT</strain>
        <tissue evidence="2">Whole worm</tissue>
    </source>
</reference>
<evidence type="ECO:0000256" key="1">
    <source>
        <dbReference type="SAM" id="Phobius"/>
    </source>
</evidence>
<protein>
    <submittedName>
        <fullName evidence="2">Uncharacterized protein</fullName>
    </submittedName>
</protein>
<gene>
    <name evidence="2" type="ORF">FBUS_09229</name>
</gene>
<feature type="transmembrane region" description="Helical" evidence="1">
    <location>
        <begin position="196"/>
        <end position="213"/>
    </location>
</feature>
<comment type="caution">
    <text evidence="2">The sequence shown here is derived from an EMBL/GenBank/DDBJ whole genome shotgun (WGS) entry which is preliminary data.</text>
</comment>
<organism evidence="2 3">
    <name type="scientific">Fasciolopsis buskii</name>
    <dbReference type="NCBI Taxonomy" id="27845"/>
    <lineage>
        <taxon>Eukaryota</taxon>
        <taxon>Metazoa</taxon>
        <taxon>Spiralia</taxon>
        <taxon>Lophotrochozoa</taxon>
        <taxon>Platyhelminthes</taxon>
        <taxon>Trematoda</taxon>
        <taxon>Digenea</taxon>
        <taxon>Plagiorchiida</taxon>
        <taxon>Echinostomata</taxon>
        <taxon>Echinostomatoidea</taxon>
        <taxon>Fasciolidae</taxon>
        <taxon>Fasciolopsis</taxon>
    </lineage>
</organism>
<dbReference type="Proteomes" id="UP000728185">
    <property type="component" value="Unassembled WGS sequence"/>
</dbReference>